<comment type="caution">
    <text evidence="2">The sequence shown here is derived from an EMBL/GenBank/DDBJ whole genome shotgun (WGS) entry which is preliminary data.</text>
</comment>
<dbReference type="EMBL" id="JABEQI010000001">
    <property type="protein sequence ID" value="MBB2185395.1"/>
    <property type="molecule type" value="Genomic_DNA"/>
</dbReference>
<organism evidence="2 3">
    <name type="scientific">Gluconacetobacter liquefaciens</name>
    <name type="common">Acetobacter liquefaciens</name>
    <dbReference type="NCBI Taxonomy" id="89584"/>
    <lineage>
        <taxon>Bacteria</taxon>
        <taxon>Pseudomonadati</taxon>
        <taxon>Pseudomonadota</taxon>
        <taxon>Alphaproteobacteria</taxon>
        <taxon>Acetobacterales</taxon>
        <taxon>Acetobacteraceae</taxon>
        <taxon>Gluconacetobacter</taxon>
    </lineage>
</organism>
<evidence type="ECO:0000313" key="1">
    <source>
        <dbReference type="EMBL" id="MBB2185395.1"/>
    </source>
</evidence>
<evidence type="ECO:0000313" key="2">
    <source>
        <dbReference type="EMBL" id="RDI40841.1"/>
    </source>
</evidence>
<dbReference type="RefSeq" id="WP_114725866.1">
    <property type="nucleotide sequence ID" value="NZ_BJMI01000035.1"/>
</dbReference>
<dbReference type="EMBL" id="QQAW01000001">
    <property type="protein sequence ID" value="RDI40841.1"/>
    <property type="molecule type" value="Genomic_DNA"/>
</dbReference>
<proteinExistence type="predicted"/>
<evidence type="ECO:0000313" key="4">
    <source>
        <dbReference type="Proteomes" id="UP000562982"/>
    </source>
</evidence>
<accession>A0A370GAU1</accession>
<name>A0A370GAU1_GLULI</name>
<gene>
    <name evidence="2" type="ORF">C7453_101640</name>
    <name evidence="1" type="ORF">HLH32_03145</name>
</gene>
<dbReference type="Proteomes" id="UP000562982">
    <property type="component" value="Unassembled WGS sequence"/>
</dbReference>
<reference evidence="1 4" key="2">
    <citation type="submission" date="2020-04" db="EMBL/GenBank/DDBJ databases">
        <title>Description of novel Gluconacetobacter.</title>
        <authorList>
            <person name="Sombolestani A."/>
        </authorList>
    </citation>
    <scope>NUCLEOTIDE SEQUENCE [LARGE SCALE GENOMIC DNA]</scope>
    <source>
        <strain evidence="1 4">LMG 1382</strain>
    </source>
</reference>
<dbReference type="AlphaFoldDB" id="A0A370GAU1"/>
<keyword evidence="3" id="KW-1185">Reference proteome</keyword>
<dbReference type="Proteomes" id="UP000254958">
    <property type="component" value="Unassembled WGS sequence"/>
</dbReference>
<dbReference type="OrthoDB" id="7267606at2"/>
<sequence length="194" mass="20538">MTCVIVGETDGIAPFQARFPQARHLSATEQPVWHAEPERLWVQSEEQVGTVPFARLVVVGEAALLCAALGCQMGRAGPLTDANHQTSRRGIFFLPGRPDEAAVERIAITIAHDLPPFVEREPPGPVGAVARLEPLAVAMVLGQPETTARDAELLGQVALTGPIAFCAPVKLAALAAIGAERPAPYPIQMDQEGA</sequence>
<evidence type="ECO:0000313" key="3">
    <source>
        <dbReference type="Proteomes" id="UP000254958"/>
    </source>
</evidence>
<protein>
    <submittedName>
        <fullName evidence="2">Uncharacterized protein</fullName>
    </submittedName>
</protein>
<reference evidence="2 3" key="1">
    <citation type="submission" date="2018-07" db="EMBL/GenBank/DDBJ databases">
        <title>Genomic Encyclopedia of Type Strains, Phase IV (KMG-IV): sequencing the most valuable type-strain genomes for metagenomic binning, comparative biology and taxonomic classification.</title>
        <authorList>
            <person name="Goeker M."/>
        </authorList>
    </citation>
    <scope>NUCLEOTIDE SEQUENCE [LARGE SCALE GENOMIC DNA]</scope>
    <source>
        <strain evidence="2 3">DSM 5603</strain>
    </source>
</reference>